<dbReference type="InterPro" id="IPR017137">
    <property type="entry name" value="Arg-tRNA-P_Trfase_1_euk"/>
</dbReference>
<dbReference type="GO" id="GO:0004057">
    <property type="term" value="F:arginyl-tRNA--protein transferase activity"/>
    <property type="evidence" value="ECO:0007669"/>
    <property type="project" value="UniProtKB-EC"/>
</dbReference>
<evidence type="ECO:0000259" key="8">
    <source>
        <dbReference type="Pfam" id="PF04377"/>
    </source>
</evidence>
<dbReference type="SUPFAM" id="SSF55729">
    <property type="entry name" value="Acyl-CoA N-acyltransferases (Nat)"/>
    <property type="match status" value="1"/>
</dbReference>
<dbReference type="GO" id="GO:0005737">
    <property type="term" value="C:cytoplasm"/>
    <property type="evidence" value="ECO:0007669"/>
    <property type="project" value="TreeGrafter"/>
</dbReference>
<evidence type="ECO:0000256" key="3">
    <source>
        <dbReference type="ARBA" id="ARBA00022786"/>
    </source>
</evidence>
<name>A0AAV7XQU9_9NEOP</name>
<dbReference type="Pfam" id="PF04377">
    <property type="entry name" value="ATE_C"/>
    <property type="match status" value="1"/>
</dbReference>
<dbReference type="InterPro" id="IPR016181">
    <property type="entry name" value="Acyl_CoA_acyltransferase"/>
</dbReference>
<sequence length="576" mass="66388">MALDDIMEPKFGSVVENFKNENEGYKCGYCKSSSSNCSHGMWAHQLSVHDYQELIDRGWRRSGYYCYKPTMDKICCPMYTIRCNAVDFKPSKSQKKVIKRMNRFLVHGERAKHKGSDGDMNTEEQDEDTGRNSDWIAAQQTAHVATVDKERLAKAKSSLQTFKGGVFDPSEPAFDENVGQLTENLDRMPKNKTEDQETSVGTSTSVKSFKPGDGPNKEKPPCKKAKLLRLERRKQKLSSQGLQLESPTPHQTLSSSPKKLEDFLYPPMSAKAPHRLQVRLVRSQPQSAEFKNSFVESLNVYRRYQMAIHGDPESKCSETQYKRFLVKSPLELKLVRGDQLASLEQMWQLFAKYQKAIHKQTDEECDTETFQHFLVETPLKAWRPADGSGPPQGYGSFHQQYWLDDKLVAVGVIDILPRCVSSVYFYYDPEYSDLSLGTYGSLREVAFVRTLHTNSPQLKWYYMGFYIHSCPKMRYKAGLYPSMLLCPETYTWHPISQCLVLLDKNKYSRLEPDPAVVDVNADVNLNELVVFYDLRPVYYRRYRELKGNCDESEDEEVLHYARLVGRICAKRILLLR</sequence>
<keyword evidence="2 5" id="KW-0808">Transferase</keyword>
<dbReference type="Proteomes" id="UP001075354">
    <property type="component" value="Chromosome 7"/>
</dbReference>
<dbReference type="PANTHER" id="PTHR21367">
    <property type="entry name" value="ARGININE-TRNA-PROTEIN TRANSFERASE 1"/>
    <property type="match status" value="1"/>
</dbReference>
<evidence type="ECO:0000256" key="5">
    <source>
        <dbReference type="PIRNR" id="PIRNR037207"/>
    </source>
</evidence>
<proteinExistence type="inferred from homology"/>
<evidence type="ECO:0000256" key="1">
    <source>
        <dbReference type="ARBA" id="ARBA00009991"/>
    </source>
</evidence>
<feature type="compositionally biased region" description="Basic and acidic residues" evidence="6">
    <location>
        <begin position="108"/>
        <end position="117"/>
    </location>
</feature>
<organism evidence="9 10">
    <name type="scientific">Megalurothrips usitatus</name>
    <name type="common">bean blossom thrips</name>
    <dbReference type="NCBI Taxonomy" id="439358"/>
    <lineage>
        <taxon>Eukaryota</taxon>
        <taxon>Metazoa</taxon>
        <taxon>Ecdysozoa</taxon>
        <taxon>Arthropoda</taxon>
        <taxon>Hexapoda</taxon>
        <taxon>Insecta</taxon>
        <taxon>Pterygota</taxon>
        <taxon>Neoptera</taxon>
        <taxon>Paraneoptera</taxon>
        <taxon>Thysanoptera</taxon>
        <taxon>Terebrantia</taxon>
        <taxon>Thripoidea</taxon>
        <taxon>Thripidae</taxon>
        <taxon>Megalurothrips</taxon>
    </lineage>
</organism>
<evidence type="ECO:0000256" key="6">
    <source>
        <dbReference type="SAM" id="MobiDB-lite"/>
    </source>
</evidence>
<evidence type="ECO:0000313" key="9">
    <source>
        <dbReference type="EMBL" id="KAJ1526139.1"/>
    </source>
</evidence>
<dbReference type="InterPro" id="IPR030700">
    <property type="entry name" value="N-end_Aminoacyl_Trfase"/>
</dbReference>
<dbReference type="PANTHER" id="PTHR21367:SF1">
    <property type="entry name" value="ARGINYL-TRNA--PROTEIN TRANSFERASE 1"/>
    <property type="match status" value="1"/>
</dbReference>
<evidence type="ECO:0000259" key="7">
    <source>
        <dbReference type="Pfam" id="PF04376"/>
    </source>
</evidence>
<feature type="domain" description="N-end rule aminoacyl transferase C-terminal" evidence="8">
    <location>
        <begin position="347"/>
        <end position="486"/>
    </location>
</feature>
<feature type="compositionally biased region" description="Polar residues" evidence="6">
    <location>
        <begin position="198"/>
        <end position="207"/>
    </location>
</feature>
<dbReference type="InterPro" id="IPR007471">
    <property type="entry name" value="N-end_Aminoacyl_Trfase_N"/>
</dbReference>
<keyword evidence="4 5" id="KW-0012">Acyltransferase</keyword>
<accession>A0AAV7XQU9</accession>
<dbReference type="Pfam" id="PF04376">
    <property type="entry name" value="ATE_N"/>
    <property type="match status" value="1"/>
</dbReference>
<comment type="caution">
    <text evidence="9">The sequence shown here is derived from an EMBL/GenBank/DDBJ whole genome shotgun (WGS) entry which is preliminary data.</text>
</comment>
<protein>
    <recommendedName>
        <fullName evidence="5">Arginyl-tRNA--protein transferase 1</fullName>
        <shortName evidence="5">Arginyltransferase 1</shortName>
        <shortName evidence="5">R-transferase 1</shortName>
        <ecNumber evidence="5">2.3.2.8</ecNumber>
    </recommendedName>
    <alternativeName>
        <fullName evidence="5">Arginine-tRNA--protein transferase 1</fullName>
    </alternativeName>
</protein>
<evidence type="ECO:0000256" key="2">
    <source>
        <dbReference type="ARBA" id="ARBA00022679"/>
    </source>
</evidence>
<feature type="compositionally biased region" description="Basic and acidic residues" evidence="6">
    <location>
        <begin position="184"/>
        <end position="195"/>
    </location>
</feature>
<keyword evidence="10" id="KW-1185">Reference proteome</keyword>
<dbReference type="PIRSF" id="PIRSF037207">
    <property type="entry name" value="ATE1_euk"/>
    <property type="match status" value="1"/>
</dbReference>
<keyword evidence="3 5" id="KW-0833">Ubl conjugation pathway</keyword>
<dbReference type="EC" id="2.3.2.8" evidence="5"/>
<feature type="compositionally biased region" description="Basic residues" evidence="6">
    <location>
        <begin position="222"/>
        <end position="236"/>
    </location>
</feature>
<evidence type="ECO:0000256" key="4">
    <source>
        <dbReference type="ARBA" id="ARBA00023315"/>
    </source>
</evidence>
<evidence type="ECO:0000313" key="10">
    <source>
        <dbReference type="Proteomes" id="UP001075354"/>
    </source>
</evidence>
<comment type="catalytic activity">
    <reaction evidence="5">
        <text>an N-terminal L-alpha-aminoacyl-[protein] + L-arginyl-tRNA(Arg) = an N-terminal L-arginyl-L-aminoacyl-[protein] + tRNA(Arg) + H(+)</text>
        <dbReference type="Rhea" id="RHEA:10208"/>
        <dbReference type="Rhea" id="RHEA-COMP:9658"/>
        <dbReference type="Rhea" id="RHEA-COMP:9673"/>
        <dbReference type="Rhea" id="RHEA-COMP:10636"/>
        <dbReference type="Rhea" id="RHEA-COMP:10638"/>
        <dbReference type="ChEBI" id="CHEBI:15378"/>
        <dbReference type="ChEBI" id="CHEBI:78442"/>
        <dbReference type="ChEBI" id="CHEBI:78513"/>
        <dbReference type="ChEBI" id="CHEBI:78597"/>
        <dbReference type="ChEBI" id="CHEBI:83562"/>
        <dbReference type="EC" id="2.3.2.8"/>
    </reaction>
</comment>
<feature type="domain" description="N-end aminoacyl transferase N-terminal" evidence="7">
    <location>
        <begin position="25"/>
        <end position="96"/>
    </location>
</feature>
<feature type="region of interest" description="Disordered" evidence="6">
    <location>
        <begin position="108"/>
        <end position="131"/>
    </location>
</feature>
<gene>
    <name evidence="9" type="ORF">ONE63_009301</name>
</gene>
<dbReference type="AlphaFoldDB" id="A0AAV7XQU9"/>
<feature type="region of interest" description="Disordered" evidence="6">
    <location>
        <begin position="182"/>
        <end position="258"/>
    </location>
</feature>
<feature type="compositionally biased region" description="Polar residues" evidence="6">
    <location>
        <begin position="238"/>
        <end position="257"/>
    </location>
</feature>
<comment type="similarity">
    <text evidence="1 5">Belongs to the R-transferase family.</text>
</comment>
<reference evidence="9" key="1">
    <citation type="submission" date="2022-12" db="EMBL/GenBank/DDBJ databases">
        <title>Chromosome-level genome assembly of the bean flower thrips Megalurothrips usitatus.</title>
        <authorList>
            <person name="Ma L."/>
            <person name="Liu Q."/>
            <person name="Li H."/>
            <person name="Cai W."/>
        </authorList>
    </citation>
    <scope>NUCLEOTIDE SEQUENCE</scope>
    <source>
        <strain evidence="9">Cailab_2022a</strain>
    </source>
</reference>
<dbReference type="InterPro" id="IPR007472">
    <property type="entry name" value="N-end_Aminoacyl_Trfase_C"/>
</dbReference>
<dbReference type="EMBL" id="JAPTSV010000007">
    <property type="protein sequence ID" value="KAJ1526139.1"/>
    <property type="molecule type" value="Genomic_DNA"/>
</dbReference>
<comment type="function">
    <text evidence="5">Involved in the post-translational conjugation of arginine to the N-terminal aspartate or glutamate of a protein. This arginylation is required for degradation of the protein via the ubiquitin pathway.</text>
</comment>